<proteinExistence type="predicted"/>
<gene>
    <name evidence="4" type="ORF">Cpa01nite_01030</name>
</gene>
<accession>A0A919U570</accession>
<dbReference type="PANTHER" id="PTHR38465">
    <property type="entry name" value="HTH-TYPE TRANSCRIPTIONAL REGULATOR MJ1563-RELATED"/>
    <property type="match status" value="1"/>
</dbReference>
<dbReference type="Proteomes" id="UP000642125">
    <property type="component" value="Unassembled WGS sequence"/>
</dbReference>
<dbReference type="AlphaFoldDB" id="A0A919U570"/>
<keyword evidence="1" id="KW-0805">Transcription regulation</keyword>
<protein>
    <recommendedName>
        <fullName evidence="6">HTH marR-type domain-containing protein</fullName>
    </recommendedName>
</protein>
<evidence type="ECO:0000256" key="2">
    <source>
        <dbReference type="ARBA" id="ARBA00023125"/>
    </source>
</evidence>
<dbReference type="InterPro" id="IPR036388">
    <property type="entry name" value="WH-like_DNA-bd_sf"/>
</dbReference>
<dbReference type="EMBL" id="BONO01000001">
    <property type="protein sequence ID" value="GIG34722.1"/>
    <property type="molecule type" value="Genomic_DNA"/>
</dbReference>
<name>A0A919U570_9CELL</name>
<reference evidence="4" key="1">
    <citation type="submission" date="2021-01" db="EMBL/GenBank/DDBJ databases">
        <title>Whole genome shotgun sequence of Cellulomonas pakistanensis NBRC 110800.</title>
        <authorList>
            <person name="Komaki H."/>
            <person name="Tamura T."/>
        </authorList>
    </citation>
    <scope>NUCLEOTIDE SEQUENCE</scope>
    <source>
        <strain evidence="4">NBRC 110800</strain>
    </source>
</reference>
<organism evidence="4 5">
    <name type="scientific">Cellulomonas pakistanensis</name>
    <dbReference type="NCBI Taxonomy" id="992287"/>
    <lineage>
        <taxon>Bacteria</taxon>
        <taxon>Bacillati</taxon>
        <taxon>Actinomycetota</taxon>
        <taxon>Actinomycetes</taxon>
        <taxon>Micrococcales</taxon>
        <taxon>Cellulomonadaceae</taxon>
        <taxon>Cellulomonas</taxon>
    </lineage>
</organism>
<evidence type="ECO:0008006" key="6">
    <source>
        <dbReference type="Google" id="ProtNLM"/>
    </source>
</evidence>
<dbReference type="PANTHER" id="PTHR38465:SF1">
    <property type="entry name" value="HTH-TYPE TRANSCRIPTIONAL REGULATOR MJ1563-RELATED"/>
    <property type="match status" value="1"/>
</dbReference>
<keyword evidence="5" id="KW-1185">Reference proteome</keyword>
<dbReference type="Gene3D" id="1.10.10.10">
    <property type="entry name" value="Winged helix-like DNA-binding domain superfamily/Winged helix DNA-binding domain"/>
    <property type="match status" value="1"/>
</dbReference>
<dbReference type="InterPro" id="IPR052362">
    <property type="entry name" value="HTH-GbsR_regulator"/>
</dbReference>
<evidence type="ECO:0000256" key="3">
    <source>
        <dbReference type="ARBA" id="ARBA00023163"/>
    </source>
</evidence>
<evidence type="ECO:0000313" key="5">
    <source>
        <dbReference type="Proteomes" id="UP000642125"/>
    </source>
</evidence>
<dbReference type="GO" id="GO:0003677">
    <property type="term" value="F:DNA binding"/>
    <property type="evidence" value="ECO:0007669"/>
    <property type="project" value="UniProtKB-KW"/>
</dbReference>
<dbReference type="InterPro" id="IPR036390">
    <property type="entry name" value="WH_DNA-bd_sf"/>
</dbReference>
<comment type="caution">
    <text evidence="4">The sequence shown here is derived from an EMBL/GenBank/DDBJ whole genome shotgun (WGS) entry which is preliminary data.</text>
</comment>
<evidence type="ECO:0000256" key="1">
    <source>
        <dbReference type="ARBA" id="ARBA00023015"/>
    </source>
</evidence>
<keyword evidence="2" id="KW-0238">DNA-binding</keyword>
<keyword evidence="3" id="KW-0804">Transcription</keyword>
<dbReference type="SUPFAM" id="SSF46785">
    <property type="entry name" value="Winged helix' DNA-binding domain"/>
    <property type="match status" value="1"/>
</dbReference>
<sequence>MPPGQRNHPIGPPGGTDPTVIRLVDQIGSLWAQHGRPRQVGRVLGYLLFCGRSAVSSDELKEALRASAGGVSAAVRNLMSIGYVHAVAGPERRKNYHAVVDDPWTVQLRDARTHVLAWVATAETARDQLADVSADGARRAEQLLAHARLMDVLYLVSIDRRDPER</sequence>
<evidence type="ECO:0000313" key="4">
    <source>
        <dbReference type="EMBL" id="GIG34722.1"/>
    </source>
</evidence>